<reference evidence="2 3" key="1">
    <citation type="journal article" date="2012" name="MBio">
        <title>De novo assembly of the Pneumocystis jirovecii genome from a single bronchoalveolar lavage fluid specimen from a patient.</title>
        <authorList>
            <person name="Cisse O.H."/>
            <person name="Pagni M."/>
            <person name="Hauser P.M."/>
        </authorList>
    </citation>
    <scope>NUCLEOTIDE SEQUENCE [LARGE SCALE GENOMIC DNA]</scope>
    <source>
        <strain evidence="2 3">SE8</strain>
    </source>
</reference>
<accession>L0PEQ0</accession>
<dbReference type="AlphaFoldDB" id="L0PEQ0"/>
<feature type="region of interest" description="Disordered" evidence="1">
    <location>
        <begin position="1"/>
        <end position="24"/>
    </location>
</feature>
<evidence type="ECO:0000313" key="2">
    <source>
        <dbReference type="EMBL" id="CCJ30712.1"/>
    </source>
</evidence>
<name>L0PEQ0_PNEJI</name>
<organism evidence="3">
    <name type="scientific">Pneumocystis jirovecii</name>
    <name type="common">Human pneumocystis pneumonia agent</name>
    <dbReference type="NCBI Taxonomy" id="42068"/>
    <lineage>
        <taxon>Eukaryota</taxon>
        <taxon>Fungi</taxon>
        <taxon>Dikarya</taxon>
        <taxon>Ascomycota</taxon>
        <taxon>Taphrinomycotina</taxon>
        <taxon>Pneumocystomycetes</taxon>
        <taxon>Pneumocystaceae</taxon>
        <taxon>Pneumocystis</taxon>
    </lineage>
</organism>
<dbReference type="Proteomes" id="UP000010422">
    <property type="component" value="Unassembled WGS sequence"/>
</dbReference>
<gene>
    <name evidence="2" type="ORF">PNEJI1_000372</name>
</gene>
<evidence type="ECO:0000256" key="1">
    <source>
        <dbReference type="SAM" id="MobiDB-lite"/>
    </source>
</evidence>
<comment type="caution">
    <text evidence="2">The sequence shown here is derived from an EMBL/GenBank/DDBJ whole genome shotgun (WGS) entry which is preliminary data.</text>
</comment>
<dbReference type="EMBL" id="CAKM01000262">
    <property type="protein sequence ID" value="CCJ30712.1"/>
    <property type="molecule type" value="Genomic_DNA"/>
</dbReference>
<dbReference type="VEuPathDB" id="FungiDB:PNEJI1_000372"/>
<dbReference type="InParanoid" id="L0PEQ0"/>
<sequence length="83" mass="9079">MFQGVSALSAEQHRMQQETLPDEGVSEKTVEPLLLLETCCDKSLPEGCIWIQLKRLLKAVGTPKNTKVVQIQGAASDDIALQT</sequence>
<proteinExistence type="predicted"/>
<evidence type="ECO:0000313" key="3">
    <source>
        <dbReference type="Proteomes" id="UP000010422"/>
    </source>
</evidence>
<protein>
    <submittedName>
        <fullName evidence="2">Uncharacterized protein</fullName>
    </submittedName>
</protein>